<feature type="compositionally biased region" description="Basic and acidic residues" evidence="1">
    <location>
        <begin position="33"/>
        <end position="42"/>
    </location>
</feature>
<feature type="region of interest" description="Disordered" evidence="1">
    <location>
        <begin position="33"/>
        <end position="52"/>
    </location>
</feature>
<protein>
    <submittedName>
        <fullName evidence="2">Uncharacterized protein</fullName>
    </submittedName>
</protein>
<evidence type="ECO:0000313" key="2">
    <source>
        <dbReference type="EMBL" id="HGH61771.1"/>
    </source>
</evidence>
<comment type="caution">
    <text evidence="2">The sequence shown here is derived from an EMBL/GenBank/DDBJ whole genome shotgun (WGS) entry which is preliminary data.</text>
</comment>
<evidence type="ECO:0000256" key="1">
    <source>
        <dbReference type="SAM" id="MobiDB-lite"/>
    </source>
</evidence>
<dbReference type="AlphaFoldDB" id="A0A7C4EUT4"/>
<name>A0A7C4EUT4_9BACT</name>
<accession>A0A7C4EUT4</accession>
<reference evidence="2" key="1">
    <citation type="journal article" date="2020" name="mSystems">
        <title>Genome- and Community-Level Interaction Insights into Carbon Utilization and Element Cycling Functions of Hydrothermarchaeota in Hydrothermal Sediment.</title>
        <authorList>
            <person name="Zhou Z."/>
            <person name="Liu Y."/>
            <person name="Xu W."/>
            <person name="Pan J."/>
            <person name="Luo Z.H."/>
            <person name="Li M."/>
        </authorList>
    </citation>
    <scope>NUCLEOTIDE SEQUENCE [LARGE SCALE GENOMIC DNA]</scope>
    <source>
        <strain evidence="2">SpSt-769</strain>
    </source>
</reference>
<dbReference type="EMBL" id="DTGT01000348">
    <property type="protein sequence ID" value="HGH61771.1"/>
    <property type="molecule type" value="Genomic_DNA"/>
</dbReference>
<sequence>MNAYVDSQSMSGYGQSLLRRWLRKEMDSLSTKKEALDAEYPRHTKHIPPGQMRSMAYESLLQRICRPPSASNLDA</sequence>
<gene>
    <name evidence="2" type="ORF">ENV54_10785</name>
</gene>
<proteinExistence type="predicted"/>
<organism evidence="2">
    <name type="scientific">Desulfomonile tiedjei</name>
    <dbReference type="NCBI Taxonomy" id="2358"/>
    <lineage>
        <taxon>Bacteria</taxon>
        <taxon>Pseudomonadati</taxon>
        <taxon>Thermodesulfobacteriota</taxon>
        <taxon>Desulfomonilia</taxon>
        <taxon>Desulfomonilales</taxon>
        <taxon>Desulfomonilaceae</taxon>
        <taxon>Desulfomonile</taxon>
    </lineage>
</organism>